<feature type="transmembrane region" description="Helical" evidence="1">
    <location>
        <begin position="56"/>
        <end position="75"/>
    </location>
</feature>
<comment type="caution">
    <text evidence="2">The sequence shown here is derived from an EMBL/GenBank/DDBJ whole genome shotgun (WGS) entry which is preliminary data.</text>
</comment>
<evidence type="ECO:0000313" key="3">
    <source>
        <dbReference type="Proteomes" id="UP001223646"/>
    </source>
</evidence>
<reference evidence="2" key="1">
    <citation type="submission" date="2023-05" db="EMBL/GenBank/DDBJ databases">
        <authorList>
            <person name="Du J."/>
        </authorList>
    </citation>
    <scope>NUCLEOTIDE SEQUENCE</scope>
    <source>
        <strain evidence="2">UMB1064</strain>
    </source>
</reference>
<gene>
    <name evidence="2" type="ORF">QP460_006690</name>
</gene>
<keyword evidence="1" id="KW-0472">Membrane</keyword>
<dbReference type="RefSeq" id="WP_284825832.1">
    <property type="nucleotide sequence ID" value="NZ_JASOOY020000020.1"/>
</dbReference>
<organism evidence="2 3">
    <name type="scientific">Corynebacterium amycolatum</name>
    <dbReference type="NCBI Taxonomy" id="43765"/>
    <lineage>
        <taxon>Bacteria</taxon>
        <taxon>Bacillati</taxon>
        <taxon>Actinomycetota</taxon>
        <taxon>Actinomycetes</taxon>
        <taxon>Mycobacteriales</taxon>
        <taxon>Corynebacteriaceae</taxon>
        <taxon>Corynebacterium</taxon>
    </lineage>
</organism>
<reference evidence="2" key="2">
    <citation type="submission" date="2024-05" db="EMBL/GenBank/DDBJ databases">
        <authorList>
            <person name="Wolfe A."/>
        </authorList>
    </citation>
    <scope>NUCLEOTIDE SEQUENCE</scope>
    <source>
        <strain evidence="2">UMB1064</strain>
    </source>
</reference>
<sequence length="143" mass="15858">MKNGERDNKRHQMADLEAIARSLQNDPGTAVNVPVVVTSGVIVAFIVLSFAYTWPLWISLGLIVLLGVVMVVSYTRRPPVAPLELTQGERERVRRVLSEHGIRPAVTLVRALYPEESPAAAARTVKLLSDRMVVEQGYKGRQE</sequence>
<evidence type="ECO:0008006" key="4">
    <source>
        <dbReference type="Google" id="ProtNLM"/>
    </source>
</evidence>
<accession>A0AAW9SJ90</accession>
<protein>
    <recommendedName>
        <fullName evidence="4">Cytochrome c-type biogenesis protein CcmH</fullName>
    </recommendedName>
</protein>
<proteinExistence type="predicted"/>
<dbReference type="AlphaFoldDB" id="A0AAW9SJ90"/>
<feature type="transmembrane region" description="Helical" evidence="1">
    <location>
        <begin position="31"/>
        <end position="50"/>
    </location>
</feature>
<dbReference type="EMBL" id="JASOOY020000020">
    <property type="protein sequence ID" value="MEO3717272.1"/>
    <property type="molecule type" value="Genomic_DNA"/>
</dbReference>
<keyword evidence="1" id="KW-1133">Transmembrane helix</keyword>
<dbReference type="Proteomes" id="UP001223646">
    <property type="component" value="Unassembled WGS sequence"/>
</dbReference>
<evidence type="ECO:0000313" key="2">
    <source>
        <dbReference type="EMBL" id="MEO3717272.1"/>
    </source>
</evidence>
<keyword evidence="1" id="KW-0812">Transmembrane</keyword>
<evidence type="ECO:0000256" key="1">
    <source>
        <dbReference type="SAM" id="Phobius"/>
    </source>
</evidence>
<name>A0AAW9SJ90_CORAY</name>